<dbReference type="InterPro" id="IPR013332">
    <property type="entry name" value="KPR_N"/>
</dbReference>
<accession>A0A372LME5</accession>
<organism evidence="7 8">
    <name type="scientific">Peribacillus saganii</name>
    <dbReference type="NCBI Taxonomy" id="2303992"/>
    <lineage>
        <taxon>Bacteria</taxon>
        <taxon>Bacillati</taxon>
        <taxon>Bacillota</taxon>
        <taxon>Bacilli</taxon>
        <taxon>Bacillales</taxon>
        <taxon>Bacillaceae</taxon>
        <taxon>Peribacillus</taxon>
    </lineage>
</organism>
<name>A0A372LME5_9BACI</name>
<dbReference type="RefSeq" id="WP_117327343.1">
    <property type="nucleotide sequence ID" value="NZ_QVTE01000040.1"/>
</dbReference>
<dbReference type="GO" id="GO:0015940">
    <property type="term" value="P:pantothenate biosynthetic process"/>
    <property type="evidence" value="ECO:0007669"/>
    <property type="project" value="UniProtKB-UniPathway"/>
</dbReference>
<comment type="catalytic activity">
    <reaction evidence="4">
        <text>(R)-pantoate + NADP(+) = 2-dehydropantoate + NADPH + H(+)</text>
        <dbReference type="Rhea" id="RHEA:16233"/>
        <dbReference type="ChEBI" id="CHEBI:11561"/>
        <dbReference type="ChEBI" id="CHEBI:15378"/>
        <dbReference type="ChEBI" id="CHEBI:15980"/>
        <dbReference type="ChEBI" id="CHEBI:57783"/>
        <dbReference type="ChEBI" id="CHEBI:58349"/>
        <dbReference type="EC" id="1.1.1.169"/>
    </reaction>
</comment>
<dbReference type="SUPFAM" id="SSF48179">
    <property type="entry name" value="6-phosphogluconate dehydrogenase C-terminal domain-like"/>
    <property type="match status" value="1"/>
</dbReference>
<comment type="similarity">
    <text evidence="1 4">Belongs to the ketopantoate reductase family.</text>
</comment>
<evidence type="ECO:0000259" key="6">
    <source>
        <dbReference type="Pfam" id="PF08546"/>
    </source>
</evidence>
<dbReference type="EC" id="1.1.1.169" evidence="4"/>
<protein>
    <recommendedName>
        <fullName evidence="4">2-dehydropantoate 2-reductase</fullName>
        <ecNumber evidence="4">1.1.1.169</ecNumber>
    </recommendedName>
    <alternativeName>
        <fullName evidence="4">Ketopantoate reductase</fullName>
    </alternativeName>
</protein>
<evidence type="ECO:0000313" key="8">
    <source>
        <dbReference type="Proteomes" id="UP000264541"/>
    </source>
</evidence>
<dbReference type="UniPathway" id="UPA00028">
    <property type="reaction ID" value="UER00004"/>
</dbReference>
<dbReference type="SUPFAM" id="SSF51735">
    <property type="entry name" value="NAD(P)-binding Rossmann-fold domains"/>
    <property type="match status" value="1"/>
</dbReference>
<keyword evidence="8" id="KW-1185">Reference proteome</keyword>
<dbReference type="Gene3D" id="3.40.50.720">
    <property type="entry name" value="NAD(P)-binding Rossmann-like Domain"/>
    <property type="match status" value="1"/>
</dbReference>
<dbReference type="FunFam" id="1.10.1040.10:FF:000017">
    <property type="entry name" value="2-dehydropantoate 2-reductase"/>
    <property type="match status" value="1"/>
</dbReference>
<evidence type="ECO:0000313" key="7">
    <source>
        <dbReference type="EMBL" id="RFU67634.1"/>
    </source>
</evidence>
<comment type="function">
    <text evidence="4">Catalyzes the NADPH-dependent reduction of ketopantoate into pantoic acid.</text>
</comment>
<dbReference type="PANTHER" id="PTHR21708">
    <property type="entry name" value="PROBABLE 2-DEHYDROPANTOATE 2-REDUCTASE"/>
    <property type="match status" value="1"/>
</dbReference>
<dbReference type="Pfam" id="PF02558">
    <property type="entry name" value="ApbA"/>
    <property type="match status" value="1"/>
</dbReference>
<dbReference type="InterPro" id="IPR003710">
    <property type="entry name" value="ApbA"/>
</dbReference>
<dbReference type="GO" id="GO:0008677">
    <property type="term" value="F:2-dehydropantoate 2-reductase activity"/>
    <property type="evidence" value="ECO:0007669"/>
    <property type="project" value="UniProtKB-EC"/>
</dbReference>
<dbReference type="EMBL" id="QVTE01000040">
    <property type="protein sequence ID" value="RFU67634.1"/>
    <property type="molecule type" value="Genomic_DNA"/>
</dbReference>
<dbReference type="Pfam" id="PF08546">
    <property type="entry name" value="ApbA_C"/>
    <property type="match status" value="1"/>
</dbReference>
<dbReference type="InterPro" id="IPR051402">
    <property type="entry name" value="KPR-Related"/>
</dbReference>
<evidence type="ECO:0000259" key="5">
    <source>
        <dbReference type="Pfam" id="PF02558"/>
    </source>
</evidence>
<dbReference type="InterPro" id="IPR013752">
    <property type="entry name" value="KPA_reductase"/>
</dbReference>
<evidence type="ECO:0000256" key="4">
    <source>
        <dbReference type="RuleBase" id="RU362068"/>
    </source>
</evidence>
<evidence type="ECO:0000256" key="3">
    <source>
        <dbReference type="ARBA" id="ARBA00023002"/>
    </source>
</evidence>
<dbReference type="NCBIfam" id="TIGR00745">
    <property type="entry name" value="apbA_panE"/>
    <property type="match status" value="1"/>
</dbReference>
<comment type="caution">
    <text evidence="7">The sequence shown here is derived from an EMBL/GenBank/DDBJ whole genome shotgun (WGS) entry which is preliminary data.</text>
</comment>
<dbReference type="PANTHER" id="PTHR21708:SF26">
    <property type="entry name" value="2-DEHYDROPANTOATE 2-REDUCTASE"/>
    <property type="match status" value="1"/>
</dbReference>
<keyword evidence="3 4" id="KW-0560">Oxidoreductase</keyword>
<keyword evidence="4" id="KW-0566">Pantothenate biosynthesis</keyword>
<keyword evidence="2 4" id="KW-0521">NADP</keyword>
<reference evidence="7 8" key="1">
    <citation type="submission" date="2018-08" db="EMBL/GenBank/DDBJ databases">
        <title>Bacillus chawlae sp. nov., Bacillus glennii sp. nov., and Bacillus saganii sp. nov. Isolated from the Vehicle Assembly Building at Kennedy Space Center where the Viking Spacecraft were Assembled.</title>
        <authorList>
            <person name="Seuylemezian A."/>
            <person name="Vaishampayan P."/>
        </authorList>
    </citation>
    <scope>NUCLEOTIDE SEQUENCE [LARGE SCALE GENOMIC DNA]</scope>
    <source>
        <strain evidence="7 8">V47-23a</strain>
    </source>
</reference>
<dbReference type="NCBIfam" id="NF005094">
    <property type="entry name" value="PRK06522.2-5"/>
    <property type="match status" value="1"/>
</dbReference>
<dbReference type="InterPro" id="IPR013328">
    <property type="entry name" value="6PGD_dom2"/>
</dbReference>
<feature type="domain" description="Ketopantoate reductase N-terminal" evidence="5">
    <location>
        <begin position="3"/>
        <end position="151"/>
    </location>
</feature>
<evidence type="ECO:0000256" key="2">
    <source>
        <dbReference type="ARBA" id="ARBA00022857"/>
    </source>
</evidence>
<dbReference type="AlphaFoldDB" id="A0A372LME5"/>
<dbReference type="InterPro" id="IPR008927">
    <property type="entry name" value="6-PGluconate_DH-like_C_sf"/>
</dbReference>
<comment type="pathway">
    <text evidence="4">Cofactor biosynthesis; (R)-pantothenate biosynthesis; (R)-pantoate from 3-methyl-2-oxobutanoate: step 2/2.</text>
</comment>
<proteinExistence type="inferred from homology"/>
<sequence length="307" mass="34502">MKILVVGAGAVGGYFGGRLLEKGEDVSFLVRERRRQQLEEHGLVIKSIHGDADFIPSVLSEGDSAGPFDVILLSTKSYHLDGAIQSIREYVNKDTMILPLLNGISHVDRLVQEFGEDNVLGGLCFIEATLDRNGKVLQTSPMHELVFGERNGEKTKRIQRLQETFSDTKSKFRLSENISQEMWHKYMFITGMSGITTLMRAPIGPIRDAKGGLATLRLLFAELGEIMRKINAPIADNIEEIQLKRIAQMGYEMKSSMQRDMEKGLSVEADHLQGYLLELAEKQKICAPILETIYTNLKVYEKMVESH</sequence>
<dbReference type="GO" id="GO:0005737">
    <property type="term" value="C:cytoplasm"/>
    <property type="evidence" value="ECO:0007669"/>
    <property type="project" value="TreeGrafter"/>
</dbReference>
<dbReference type="InterPro" id="IPR036291">
    <property type="entry name" value="NAD(P)-bd_dom_sf"/>
</dbReference>
<gene>
    <name evidence="7" type="ORF">D0469_13885</name>
</gene>
<dbReference type="Gene3D" id="1.10.1040.10">
    <property type="entry name" value="N-(1-d-carboxylethyl)-l-norvaline Dehydrogenase, domain 2"/>
    <property type="match status" value="1"/>
</dbReference>
<feature type="domain" description="Ketopantoate reductase C-terminal" evidence="6">
    <location>
        <begin position="177"/>
        <end position="301"/>
    </location>
</feature>
<evidence type="ECO:0000256" key="1">
    <source>
        <dbReference type="ARBA" id="ARBA00007870"/>
    </source>
</evidence>
<dbReference type="Proteomes" id="UP000264541">
    <property type="component" value="Unassembled WGS sequence"/>
</dbReference>
<dbReference type="OrthoDB" id="9793586at2"/>
<dbReference type="FunFam" id="3.40.50.720:FF:000307">
    <property type="entry name" value="2-dehydropantoate 2-reductase"/>
    <property type="match status" value="1"/>
</dbReference>